<dbReference type="SUPFAM" id="SSF51905">
    <property type="entry name" value="FAD/NAD(P)-binding domain"/>
    <property type="match status" value="1"/>
</dbReference>
<dbReference type="Gene3D" id="3.50.50.60">
    <property type="entry name" value="FAD/NAD(P)-binding domain"/>
    <property type="match status" value="2"/>
</dbReference>
<dbReference type="Gene3D" id="3.40.250.10">
    <property type="entry name" value="Rhodanese-like domain"/>
    <property type="match status" value="1"/>
</dbReference>
<name>M5UAS4_9BACT</name>
<keyword evidence="5" id="KW-0560">Oxidoreductase</keyword>
<comment type="cofactor">
    <cofactor evidence="1">
        <name>FAD</name>
        <dbReference type="ChEBI" id="CHEBI:57692"/>
    </cofactor>
</comment>
<dbReference type="Pfam" id="PF07992">
    <property type="entry name" value="Pyr_redox_2"/>
    <property type="match status" value="1"/>
</dbReference>
<dbReference type="PANTHER" id="PTHR43429:SF1">
    <property type="entry name" value="NAD(P)H SULFUR OXIDOREDUCTASE (COA-DEPENDENT)"/>
    <property type="match status" value="1"/>
</dbReference>
<dbReference type="SUPFAM" id="SSF52821">
    <property type="entry name" value="Rhodanese/Cell cycle control phosphatase"/>
    <property type="match status" value="1"/>
</dbReference>
<dbReference type="SMART" id="SM00450">
    <property type="entry name" value="RHOD"/>
    <property type="match status" value="1"/>
</dbReference>
<evidence type="ECO:0000259" key="7">
    <source>
        <dbReference type="PROSITE" id="PS50206"/>
    </source>
</evidence>
<keyword evidence="6" id="KW-0676">Redox-active center</keyword>
<proteinExistence type="inferred from homology"/>
<keyword evidence="4" id="KW-0274">FAD</keyword>
<dbReference type="Pfam" id="PF02852">
    <property type="entry name" value="Pyr_redox_dim"/>
    <property type="match status" value="1"/>
</dbReference>
<evidence type="ECO:0000256" key="3">
    <source>
        <dbReference type="ARBA" id="ARBA00022630"/>
    </source>
</evidence>
<organism evidence="8 9">
    <name type="scientific">Rhodopirellula sallentina SM41</name>
    <dbReference type="NCBI Taxonomy" id="1263870"/>
    <lineage>
        <taxon>Bacteria</taxon>
        <taxon>Pseudomonadati</taxon>
        <taxon>Planctomycetota</taxon>
        <taxon>Planctomycetia</taxon>
        <taxon>Pirellulales</taxon>
        <taxon>Pirellulaceae</taxon>
        <taxon>Rhodopirellula</taxon>
    </lineage>
</organism>
<dbReference type="InterPro" id="IPR036873">
    <property type="entry name" value="Rhodanese-like_dom_sf"/>
</dbReference>
<keyword evidence="9" id="KW-1185">Reference proteome</keyword>
<evidence type="ECO:0000256" key="1">
    <source>
        <dbReference type="ARBA" id="ARBA00001974"/>
    </source>
</evidence>
<evidence type="ECO:0000313" key="8">
    <source>
        <dbReference type="EMBL" id="EMI53098.1"/>
    </source>
</evidence>
<evidence type="ECO:0000256" key="5">
    <source>
        <dbReference type="ARBA" id="ARBA00023002"/>
    </source>
</evidence>
<dbReference type="EMBL" id="ANOH01000383">
    <property type="protein sequence ID" value="EMI53098.1"/>
    <property type="molecule type" value="Genomic_DNA"/>
</dbReference>
<dbReference type="Proteomes" id="UP000011885">
    <property type="component" value="Unassembled WGS sequence"/>
</dbReference>
<comment type="similarity">
    <text evidence="2">Belongs to the class-III pyridine nucleotide-disulfide oxidoreductase family.</text>
</comment>
<dbReference type="PRINTS" id="PR00368">
    <property type="entry name" value="FADPNR"/>
</dbReference>
<dbReference type="InterPro" id="IPR050260">
    <property type="entry name" value="FAD-bd_OxRdtase"/>
</dbReference>
<dbReference type="InterPro" id="IPR023753">
    <property type="entry name" value="FAD/NAD-binding_dom"/>
</dbReference>
<dbReference type="PATRIC" id="fig|1263870.3.peg.5790"/>
<dbReference type="InterPro" id="IPR004099">
    <property type="entry name" value="Pyr_nucl-diS_OxRdtase_dimer"/>
</dbReference>
<evidence type="ECO:0000313" key="9">
    <source>
        <dbReference type="Proteomes" id="UP000011885"/>
    </source>
</evidence>
<dbReference type="PROSITE" id="PS50206">
    <property type="entry name" value="RHODANESE_3"/>
    <property type="match status" value="1"/>
</dbReference>
<keyword evidence="3" id="KW-0285">Flavoprotein</keyword>
<accession>M5UAS4</accession>
<comment type="caution">
    <text evidence="8">The sequence shown here is derived from an EMBL/GenBank/DDBJ whole genome shotgun (WGS) entry which is preliminary data.</text>
</comment>
<dbReference type="SUPFAM" id="SSF55424">
    <property type="entry name" value="FAD/NAD-linked reductases, dimerisation (C-terminal) domain"/>
    <property type="match status" value="1"/>
</dbReference>
<dbReference type="InterPro" id="IPR016156">
    <property type="entry name" value="FAD/NAD-linked_Rdtase_dimer_sf"/>
</dbReference>
<reference evidence="8 9" key="1">
    <citation type="journal article" date="2013" name="Mar. Genomics">
        <title>Expression of sulfatases in Rhodopirellula baltica and the diversity of sulfatases in the genus Rhodopirellula.</title>
        <authorList>
            <person name="Wegner C.E."/>
            <person name="Richter-Heitmann T."/>
            <person name="Klindworth A."/>
            <person name="Klockow C."/>
            <person name="Richter M."/>
            <person name="Achstetter T."/>
            <person name="Glockner F.O."/>
            <person name="Harder J."/>
        </authorList>
    </citation>
    <scope>NUCLEOTIDE SEQUENCE [LARGE SCALE GENOMIC DNA]</scope>
    <source>
        <strain evidence="8 9">SM41</strain>
    </source>
</reference>
<evidence type="ECO:0000256" key="4">
    <source>
        <dbReference type="ARBA" id="ARBA00022827"/>
    </source>
</evidence>
<dbReference type="Pfam" id="PF00581">
    <property type="entry name" value="Rhodanese"/>
    <property type="match status" value="1"/>
</dbReference>
<feature type="domain" description="Rhodanese" evidence="7">
    <location>
        <begin position="510"/>
        <end position="590"/>
    </location>
</feature>
<dbReference type="AlphaFoldDB" id="M5UAS4"/>
<dbReference type="PANTHER" id="PTHR43429">
    <property type="entry name" value="PYRIDINE NUCLEOTIDE-DISULFIDE OXIDOREDUCTASE DOMAIN-CONTAINING"/>
    <property type="match status" value="1"/>
</dbReference>
<evidence type="ECO:0000256" key="2">
    <source>
        <dbReference type="ARBA" id="ARBA00009130"/>
    </source>
</evidence>
<dbReference type="GO" id="GO:0016491">
    <property type="term" value="F:oxidoreductase activity"/>
    <property type="evidence" value="ECO:0007669"/>
    <property type="project" value="UniProtKB-KW"/>
</dbReference>
<dbReference type="InterPro" id="IPR001763">
    <property type="entry name" value="Rhodanese-like_dom"/>
</dbReference>
<protein>
    <submittedName>
        <fullName evidence="8">NADH oxidase</fullName>
    </submittedName>
</protein>
<dbReference type="InterPro" id="IPR036188">
    <property type="entry name" value="FAD/NAD-bd_sf"/>
</dbReference>
<sequence length="594" mass="64060">MICDLRWVARGGRCGLVCCCQDSVGTRLGHWVMKIVIIGAVAGGASAAARARRLSEDAEIVLFERGPEPSFANCGLPYYVGGKIESRDKLLVAPTERLRQRYRLDVRTLTEVTQINRQQKTVTVRDLQSGDTYDEAYDKLIYATGASAFKPPIPGIDGERVLSLRDLPDADRLHALVRSKGGPSTAGSPDTPQRVVVVGAGFIGIEVVENMVRRGVETTLVELSDQVLPPWDQEMIEPLHGLLRDEGVRLRLADSAERFEESESGLSVHLKSGEVVDADFAVVCIGVRPENVLALEAGIACGDRGGVITNPHMQTNDPDIYAVGDVTEVRCAVTGEATQIPLAGPANRQGRIAADHIFGRDSEYRGTQGTAIVGVFGRAAAMTGLSEKVLQRTGLPFEKVYVHPADHAGYYPGATPMSLKLLFSPEDGKVLGAQAVGINGVDKRIDVIAMAIQAGMTVYDLEEVELCYAPQFGSAKDPVNMAGFVAAGVLRGDQPVVHAKEVHESAMGDSSGPYFLLDVRTPSEFSAGHVDGAVNVPLEQLRERLEEVPRDRDVAVYCKVGQRGYMATRLLMQKGFRAKNLSGGFTTYQNVDAS</sequence>
<dbReference type="PRINTS" id="PR00411">
    <property type="entry name" value="PNDRDTASEI"/>
</dbReference>
<gene>
    <name evidence="8" type="ORF">RSSM_05462</name>
</gene>
<evidence type="ECO:0000256" key="6">
    <source>
        <dbReference type="ARBA" id="ARBA00023284"/>
    </source>
</evidence>